<dbReference type="AlphaFoldDB" id="A0A378JYW8"/>
<name>A0A378JYW8_9GAMM</name>
<organism evidence="2 4">
    <name type="scientific">Legionella moravica</name>
    <dbReference type="NCBI Taxonomy" id="39962"/>
    <lineage>
        <taxon>Bacteria</taxon>
        <taxon>Pseudomonadati</taxon>
        <taxon>Pseudomonadota</taxon>
        <taxon>Gammaproteobacteria</taxon>
        <taxon>Legionellales</taxon>
        <taxon>Legionellaceae</taxon>
        <taxon>Legionella</taxon>
    </lineage>
</organism>
<evidence type="ECO:0000313" key="2">
    <source>
        <dbReference type="EMBL" id="STX63905.1"/>
    </source>
</evidence>
<reference evidence="1 3" key="1">
    <citation type="submission" date="2015-11" db="EMBL/GenBank/DDBJ databases">
        <title>Genomic analysis of 38 Legionella species identifies large and diverse effector repertoires.</title>
        <authorList>
            <person name="Burstein D."/>
            <person name="Amaro F."/>
            <person name="Zusman T."/>
            <person name="Lifshitz Z."/>
            <person name="Cohen O."/>
            <person name="Gilbert J.A."/>
            <person name="Pupko T."/>
            <person name="Shuman H.A."/>
            <person name="Segal G."/>
        </authorList>
    </citation>
    <scope>NUCLEOTIDE SEQUENCE [LARGE SCALE GENOMIC DNA]</scope>
    <source>
        <strain evidence="1 3">ATCC 43877</strain>
    </source>
</reference>
<protein>
    <submittedName>
        <fullName evidence="2">Uncharacterized protein</fullName>
    </submittedName>
</protein>
<keyword evidence="3" id="KW-1185">Reference proteome</keyword>
<dbReference type="Proteomes" id="UP000254040">
    <property type="component" value="Unassembled WGS sequence"/>
</dbReference>
<reference evidence="2 4" key="2">
    <citation type="submission" date="2018-06" db="EMBL/GenBank/DDBJ databases">
        <authorList>
            <consortium name="Pathogen Informatics"/>
            <person name="Doyle S."/>
        </authorList>
    </citation>
    <scope>NUCLEOTIDE SEQUENCE [LARGE SCALE GENOMIC DNA]</scope>
    <source>
        <strain evidence="2 4">NCTC12239</strain>
    </source>
</reference>
<dbReference type="STRING" id="39962.Lmor_1383"/>
<proteinExistence type="predicted"/>
<accession>A0A378JYW8</accession>
<dbReference type="RefSeq" id="WP_028383365.1">
    <property type="nucleotide sequence ID" value="NZ_CAAAJG010000010.1"/>
</dbReference>
<evidence type="ECO:0000313" key="1">
    <source>
        <dbReference type="EMBL" id="KTD34850.1"/>
    </source>
</evidence>
<dbReference type="Proteomes" id="UP000054985">
    <property type="component" value="Unassembled WGS sequence"/>
</dbReference>
<evidence type="ECO:0000313" key="4">
    <source>
        <dbReference type="Proteomes" id="UP000254040"/>
    </source>
</evidence>
<sequence length="92" mass="10513">MYEISHRFNLEQTHFMTKIAPDLIQTSPKPSISAGWITYPKTHGVLSDICFPEITISHKKITHIKKGDTLNQANSLLDSACSVLFWDFSYEK</sequence>
<dbReference type="EMBL" id="LNYN01000019">
    <property type="protein sequence ID" value="KTD34850.1"/>
    <property type="molecule type" value="Genomic_DNA"/>
</dbReference>
<dbReference type="EMBL" id="UGOG01000001">
    <property type="protein sequence ID" value="STX63905.1"/>
    <property type="molecule type" value="Genomic_DNA"/>
</dbReference>
<gene>
    <name evidence="1" type="ORF">Lmor_1383</name>
    <name evidence="2" type="ORF">NCTC12239_02859</name>
</gene>
<evidence type="ECO:0000313" key="3">
    <source>
        <dbReference type="Proteomes" id="UP000054985"/>
    </source>
</evidence>